<dbReference type="PANTHER" id="PTHR12468:SF2">
    <property type="entry name" value="GPI MANNOSYLTRANSFERASE 2"/>
    <property type="match status" value="1"/>
</dbReference>
<feature type="transmembrane region" description="Helical" evidence="12">
    <location>
        <begin position="209"/>
        <end position="235"/>
    </location>
</feature>
<evidence type="ECO:0000256" key="7">
    <source>
        <dbReference type="ARBA" id="ARBA00022679"/>
    </source>
</evidence>
<keyword evidence="9 12" id="KW-0256">Endoplasmic reticulum</keyword>
<dbReference type="PANTHER" id="PTHR12468">
    <property type="entry name" value="GPI MANNOSYLTRANSFERASE 2"/>
    <property type="match status" value="1"/>
</dbReference>
<evidence type="ECO:0000256" key="8">
    <source>
        <dbReference type="ARBA" id="ARBA00022692"/>
    </source>
</evidence>
<keyword evidence="5 12" id="KW-0337">GPI-anchor biosynthesis</keyword>
<dbReference type="EC" id="2.4.1.-" evidence="12"/>
<dbReference type="GO" id="GO:0000009">
    <property type="term" value="F:alpha-1,6-mannosyltransferase activity"/>
    <property type="evidence" value="ECO:0007669"/>
    <property type="project" value="InterPro"/>
</dbReference>
<feature type="transmembrane region" description="Helical" evidence="12">
    <location>
        <begin position="153"/>
        <end position="174"/>
    </location>
</feature>
<evidence type="ECO:0000256" key="12">
    <source>
        <dbReference type="RuleBase" id="RU363112"/>
    </source>
</evidence>
<dbReference type="GeneID" id="43596795"/>
<evidence type="ECO:0000256" key="1">
    <source>
        <dbReference type="ARBA" id="ARBA00004477"/>
    </source>
</evidence>
<dbReference type="GO" id="GO:0031501">
    <property type="term" value="C:mannosyltransferase complex"/>
    <property type="evidence" value="ECO:0007669"/>
    <property type="project" value="TreeGrafter"/>
</dbReference>
<dbReference type="GO" id="GO:0004376">
    <property type="term" value="F:GPI mannosyltransferase activity"/>
    <property type="evidence" value="ECO:0007669"/>
    <property type="project" value="InterPro"/>
</dbReference>
<sequence>MNMPLSAHATRHPVKSLIAFFVLWKALLLFIACCSPGQGYDTSTNLILPPYGTEKFNAFPLPLQLIAAKVTRWDAIYFVRASNRGYTFEQEWAFGWGFTRLIAFCTAGLEKAGLLRTDQLQALLATLIAHISHLISVILLFNLTRAMFPGSNAGFTFVAAALHIVSPAGMFLSAPYAESSCAMLSFAGCLVFTKSFASTAQTTVKHDLLIVISGVIFGIASTFRSNGILSGLLLLEEAFRVLLSLRHGIQLATIRRLAAAGLGGLSTAAGFLLPQYIAYTEYCQEPNMLELRPWCKKPFPSIYTFVQEYYWNVGLFRYWTLPNLPLFLLATPMSVVMILSGLWGIKRHGSDKLTSISGVPNVLRNMAVSQLLLTVITLTTAHVQIITRISSAYPVWMWYATWTMQKGNGLAPRSFVRFLVMYAIIQGGLFASFLPPA</sequence>
<dbReference type="AlphaFoldDB" id="A0A370TVQ0"/>
<evidence type="ECO:0000256" key="4">
    <source>
        <dbReference type="ARBA" id="ARBA00013795"/>
    </source>
</evidence>
<evidence type="ECO:0000256" key="10">
    <source>
        <dbReference type="ARBA" id="ARBA00022989"/>
    </source>
</evidence>
<name>A0A370TVQ0_9HELO</name>
<evidence type="ECO:0000256" key="6">
    <source>
        <dbReference type="ARBA" id="ARBA00022676"/>
    </source>
</evidence>
<comment type="function">
    <text evidence="12">Mannosyltransferase involved in glycosylphosphatidylinositol-anchor biosynthesis.</text>
</comment>
<protein>
    <recommendedName>
        <fullName evidence="4 12">GPI mannosyltransferase 2</fullName>
        <ecNumber evidence="12">2.4.1.-</ecNumber>
    </recommendedName>
</protein>
<accession>A0A370TVQ0</accession>
<keyword evidence="8 12" id="KW-0812">Transmembrane</keyword>
<reference evidence="14 15" key="1">
    <citation type="journal article" date="2018" name="IMA Fungus">
        <title>IMA Genome-F 9: Draft genome sequence of Annulohypoxylon stygium, Aspergillus mulundensis, Berkeleyomyces basicola (syn. Thielaviopsis basicola), Ceratocystis smalleyi, two Cercospora beticola strains, Coleophoma cylindrospora, Fusarium fracticaudum, Phialophora cf. hyalina, and Morchella septimelata.</title>
        <authorList>
            <person name="Wingfield B.D."/>
            <person name="Bills G.F."/>
            <person name="Dong Y."/>
            <person name="Huang W."/>
            <person name="Nel W.J."/>
            <person name="Swalarsk-Parry B.S."/>
            <person name="Vaghefi N."/>
            <person name="Wilken P.M."/>
            <person name="An Z."/>
            <person name="de Beer Z.W."/>
            <person name="De Vos L."/>
            <person name="Chen L."/>
            <person name="Duong T.A."/>
            <person name="Gao Y."/>
            <person name="Hammerbacher A."/>
            <person name="Kikkert J.R."/>
            <person name="Li Y."/>
            <person name="Li H."/>
            <person name="Li K."/>
            <person name="Li Q."/>
            <person name="Liu X."/>
            <person name="Ma X."/>
            <person name="Naidoo K."/>
            <person name="Pethybridge S.J."/>
            <person name="Sun J."/>
            <person name="Steenkamp E.T."/>
            <person name="van der Nest M.A."/>
            <person name="van Wyk S."/>
            <person name="Wingfield M.J."/>
            <person name="Xiong C."/>
            <person name="Yue Q."/>
            <person name="Zhang X."/>
        </authorList>
    </citation>
    <scope>NUCLEOTIDE SEQUENCE [LARGE SCALE GENOMIC DNA]</scope>
    <source>
        <strain evidence="14 15">BP 5553</strain>
    </source>
</reference>
<dbReference type="STRING" id="2656787.A0A370TVQ0"/>
<evidence type="ECO:0000256" key="5">
    <source>
        <dbReference type="ARBA" id="ARBA00022502"/>
    </source>
</evidence>
<evidence type="ECO:0000256" key="3">
    <source>
        <dbReference type="ARBA" id="ARBA00008698"/>
    </source>
</evidence>
<dbReference type="EMBL" id="NPIC01000002">
    <property type="protein sequence ID" value="RDL39606.1"/>
    <property type="molecule type" value="Genomic_DNA"/>
</dbReference>
<keyword evidence="15" id="KW-1185">Reference proteome</keyword>
<dbReference type="Pfam" id="PF04188">
    <property type="entry name" value="Mannosyl_trans2"/>
    <property type="match status" value="1"/>
</dbReference>
<comment type="subcellular location">
    <subcellularLocation>
        <location evidence="1 12">Endoplasmic reticulum membrane</location>
        <topology evidence="1 12">Multi-pass membrane protein</topology>
    </subcellularLocation>
</comment>
<organism evidence="14 15">
    <name type="scientific">Venustampulla echinocandica</name>
    <dbReference type="NCBI Taxonomy" id="2656787"/>
    <lineage>
        <taxon>Eukaryota</taxon>
        <taxon>Fungi</taxon>
        <taxon>Dikarya</taxon>
        <taxon>Ascomycota</taxon>
        <taxon>Pezizomycotina</taxon>
        <taxon>Leotiomycetes</taxon>
        <taxon>Helotiales</taxon>
        <taxon>Pleuroascaceae</taxon>
        <taxon>Venustampulla</taxon>
    </lineage>
</organism>
<proteinExistence type="inferred from homology"/>
<keyword evidence="13" id="KW-0732">Signal</keyword>
<comment type="caution">
    <text evidence="12">Lacks conserved residue(s) required for the propagation of feature annotation.</text>
</comment>
<feature type="signal peptide" evidence="13">
    <location>
        <begin position="1"/>
        <end position="39"/>
    </location>
</feature>
<feature type="chain" id="PRO_5016614334" description="GPI mannosyltransferase 2" evidence="13">
    <location>
        <begin position="40"/>
        <end position="437"/>
    </location>
</feature>
<dbReference type="UniPathway" id="UPA00196"/>
<feature type="transmembrane region" description="Helical" evidence="12">
    <location>
        <begin position="324"/>
        <end position="345"/>
    </location>
</feature>
<dbReference type="RefSeq" id="XP_031872262.1">
    <property type="nucleotide sequence ID" value="XM_032012569.1"/>
</dbReference>
<dbReference type="OrthoDB" id="10252502at2759"/>
<comment type="similarity">
    <text evidence="3 12">Belongs to the PIGV family.</text>
</comment>
<evidence type="ECO:0000313" key="14">
    <source>
        <dbReference type="EMBL" id="RDL39606.1"/>
    </source>
</evidence>
<dbReference type="InterPro" id="IPR007315">
    <property type="entry name" value="PIG-V/Gpi18"/>
</dbReference>
<evidence type="ECO:0000256" key="9">
    <source>
        <dbReference type="ARBA" id="ARBA00022824"/>
    </source>
</evidence>
<feature type="transmembrane region" description="Helical" evidence="12">
    <location>
        <begin position="122"/>
        <end position="141"/>
    </location>
</feature>
<keyword evidence="11 12" id="KW-0472">Membrane</keyword>
<comment type="pathway">
    <text evidence="2 12">Glycolipid biosynthesis; glycosylphosphatidylinositol-anchor biosynthesis.</text>
</comment>
<keyword evidence="6 12" id="KW-0328">Glycosyltransferase</keyword>
<feature type="transmembrane region" description="Helical" evidence="12">
    <location>
        <begin position="256"/>
        <end position="279"/>
    </location>
</feature>
<feature type="transmembrane region" description="Helical" evidence="12">
    <location>
        <begin position="415"/>
        <end position="434"/>
    </location>
</feature>
<keyword evidence="10 12" id="KW-1133">Transmembrane helix</keyword>
<dbReference type="Proteomes" id="UP000254866">
    <property type="component" value="Unassembled WGS sequence"/>
</dbReference>
<evidence type="ECO:0000256" key="11">
    <source>
        <dbReference type="ARBA" id="ARBA00023136"/>
    </source>
</evidence>
<evidence type="ECO:0000313" key="15">
    <source>
        <dbReference type="Proteomes" id="UP000254866"/>
    </source>
</evidence>
<keyword evidence="7 12" id="KW-0808">Transferase</keyword>
<gene>
    <name evidence="14" type="ORF">BP5553_03946</name>
</gene>
<evidence type="ECO:0000256" key="2">
    <source>
        <dbReference type="ARBA" id="ARBA00004687"/>
    </source>
</evidence>
<dbReference type="GO" id="GO:0005789">
    <property type="term" value="C:endoplasmic reticulum membrane"/>
    <property type="evidence" value="ECO:0007669"/>
    <property type="project" value="UniProtKB-SubCell"/>
</dbReference>
<evidence type="ECO:0000256" key="13">
    <source>
        <dbReference type="SAM" id="SignalP"/>
    </source>
</evidence>
<dbReference type="GO" id="GO:0006506">
    <property type="term" value="P:GPI anchor biosynthetic process"/>
    <property type="evidence" value="ECO:0007669"/>
    <property type="project" value="UniProtKB-UniPathway"/>
</dbReference>
<comment type="caution">
    <text evidence="14">The sequence shown here is derived from an EMBL/GenBank/DDBJ whole genome shotgun (WGS) entry which is preliminary data.</text>
</comment>